<dbReference type="RefSeq" id="WP_142985346.1">
    <property type="nucleotide sequence ID" value="NZ_FXTD01000001.1"/>
</dbReference>
<comment type="similarity">
    <text evidence="1">Belongs to the metallophosphoesterase superfamily. YfcE family.</text>
</comment>
<dbReference type="InterPro" id="IPR041802">
    <property type="entry name" value="MPP_YfcE"/>
</dbReference>
<dbReference type="NCBIfam" id="TIGR00040">
    <property type="entry name" value="yfcE"/>
    <property type="match status" value="1"/>
</dbReference>
<dbReference type="GO" id="GO:0046872">
    <property type="term" value="F:metal ion binding"/>
    <property type="evidence" value="ECO:0007669"/>
    <property type="project" value="UniProtKB-KW"/>
</dbReference>
<organism evidence="4 5">
    <name type="scientific">Halorubrum cibi</name>
    <dbReference type="NCBI Taxonomy" id="413815"/>
    <lineage>
        <taxon>Archaea</taxon>
        <taxon>Methanobacteriati</taxon>
        <taxon>Methanobacteriota</taxon>
        <taxon>Stenosarchaea group</taxon>
        <taxon>Halobacteria</taxon>
        <taxon>Halobacteriales</taxon>
        <taxon>Haloferacaceae</taxon>
        <taxon>Halorubrum</taxon>
    </lineage>
</organism>
<gene>
    <name evidence="4" type="ORF">SAMN06264867_101435</name>
</gene>
<dbReference type="EC" id="3.1.4.-" evidence="1"/>
<keyword evidence="5" id="KW-1185">Reference proteome</keyword>
<dbReference type="CDD" id="cd00841">
    <property type="entry name" value="MPP_YfcE"/>
    <property type="match status" value="1"/>
</dbReference>
<dbReference type="Pfam" id="PF12850">
    <property type="entry name" value="Metallophos_2"/>
    <property type="match status" value="1"/>
</dbReference>
<reference evidence="4 5" key="1">
    <citation type="submission" date="2017-05" db="EMBL/GenBank/DDBJ databases">
        <authorList>
            <person name="Varghese N."/>
            <person name="Submissions S."/>
        </authorList>
    </citation>
    <scope>NUCLEOTIDE SEQUENCE [LARGE SCALE GENOMIC DNA]</scope>
    <source>
        <strain evidence="4 5">DSM 19504</strain>
    </source>
</reference>
<accession>A0A521AX81</accession>
<dbReference type="InterPro" id="IPR000979">
    <property type="entry name" value="Phosphodiesterase_MJ0936/Vps29"/>
</dbReference>
<comment type="cofactor">
    <cofactor evidence="1">
        <name>a divalent metal cation</name>
        <dbReference type="ChEBI" id="CHEBI:60240"/>
    </cofactor>
</comment>
<dbReference type="OrthoDB" id="19174at2157"/>
<dbReference type="EMBL" id="FXTD01000001">
    <property type="protein sequence ID" value="SMO39399.1"/>
    <property type="molecule type" value="Genomic_DNA"/>
</dbReference>
<keyword evidence="1" id="KW-0479">Metal-binding</keyword>
<name>A0A521AX81_9EURY</name>
<dbReference type="Proteomes" id="UP000319712">
    <property type="component" value="Unassembled WGS sequence"/>
</dbReference>
<evidence type="ECO:0000256" key="2">
    <source>
        <dbReference type="SAM" id="MobiDB-lite"/>
    </source>
</evidence>
<proteinExistence type="inferred from homology"/>
<evidence type="ECO:0000313" key="5">
    <source>
        <dbReference type="Proteomes" id="UP000319712"/>
    </source>
</evidence>
<evidence type="ECO:0000256" key="1">
    <source>
        <dbReference type="RuleBase" id="RU362039"/>
    </source>
</evidence>
<dbReference type="PANTHER" id="PTHR11124">
    <property type="entry name" value="VACUOLAR SORTING PROTEIN VPS29"/>
    <property type="match status" value="1"/>
</dbReference>
<sequence>MLVVVSDTHSTDDPKLRGRTREAVEAAEVVVHAGDFYREPVLDAFERASDSLRAVFGNNDGAAIRERLPEVRTVEFGGVRLAVTHRHRSGDTGLVMLARGRDADAVVCGHSHRPRFDDSPAVPILNPGSHAQPRGNRPAHAELEPADGGLDGRLVTPAGEVFERFRIET</sequence>
<evidence type="ECO:0000313" key="4">
    <source>
        <dbReference type="EMBL" id="SMO39399.1"/>
    </source>
</evidence>
<protein>
    <recommendedName>
        <fullName evidence="1">Phosphoesterase</fullName>
        <ecNumber evidence="1">3.1.4.-</ecNumber>
    </recommendedName>
</protein>
<dbReference type="Gene3D" id="3.60.21.10">
    <property type="match status" value="1"/>
</dbReference>
<feature type="region of interest" description="Disordered" evidence="2">
    <location>
        <begin position="116"/>
        <end position="154"/>
    </location>
</feature>
<dbReference type="InterPro" id="IPR024654">
    <property type="entry name" value="Calcineurin-like_PHP_lpxH"/>
</dbReference>
<dbReference type="SUPFAM" id="SSF56300">
    <property type="entry name" value="Metallo-dependent phosphatases"/>
    <property type="match status" value="1"/>
</dbReference>
<evidence type="ECO:0000259" key="3">
    <source>
        <dbReference type="Pfam" id="PF12850"/>
    </source>
</evidence>
<dbReference type="InterPro" id="IPR029052">
    <property type="entry name" value="Metallo-depent_PP-like"/>
</dbReference>
<feature type="domain" description="Calcineurin-like phosphoesterase" evidence="3">
    <location>
        <begin position="2"/>
        <end position="139"/>
    </location>
</feature>
<dbReference type="GO" id="GO:0016787">
    <property type="term" value="F:hydrolase activity"/>
    <property type="evidence" value="ECO:0007669"/>
    <property type="project" value="UniProtKB-UniRule"/>
</dbReference>
<dbReference type="AlphaFoldDB" id="A0A521AX81"/>